<dbReference type="EMBL" id="JBHSNB010000001">
    <property type="protein sequence ID" value="MFC5584434.1"/>
    <property type="molecule type" value="Genomic_DNA"/>
</dbReference>
<dbReference type="RefSeq" id="WP_223019773.1">
    <property type="nucleotide sequence ID" value="NZ_CP078143.1"/>
</dbReference>
<feature type="signal peptide" evidence="1">
    <location>
        <begin position="1"/>
        <end position="18"/>
    </location>
</feature>
<name>A0ABW0T522_9HYPH</name>
<evidence type="ECO:0000313" key="2">
    <source>
        <dbReference type="EMBL" id="MFC5584434.1"/>
    </source>
</evidence>
<evidence type="ECO:0000256" key="1">
    <source>
        <dbReference type="SAM" id="SignalP"/>
    </source>
</evidence>
<protein>
    <recommendedName>
        <fullName evidence="4">3-phosphoglycerate kinase</fullName>
    </recommendedName>
</protein>
<feature type="chain" id="PRO_5045378195" description="3-phosphoglycerate kinase" evidence="1">
    <location>
        <begin position="19"/>
        <end position="105"/>
    </location>
</feature>
<gene>
    <name evidence="2" type="ORF">ACFPOD_04870</name>
</gene>
<keyword evidence="3" id="KW-1185">Reference proteome</keyword>
<keyword evidence="1" id="KW-0732">Signal</keyword>
<organism evidence="2 3">
    <name type="scientific">Nitratireductor kimnyeongensis</name>
    <dbReference type="NCBI Taxonomy" id="430679"/>
    <lineage>
        <taxon>Bacteria</taxon>
        <taxon>Pseudomonadati</taxon>
        <taxon>Pseudomonadota</taxon>
        <taxon>Alphaproteobacteria</taxon>
        <taxon>Hyphomicrobiales</taxon>
        <taxon>Phyllobacteriaceae</taxon>
        <taxon>Nitratireductor</taxon>
    </lineage>
</organism>
<dbReference type="Proteomes" id="UP001596107">
    <property type="component" value="Unassembled WGS sequence"/>
</dbReference>
<comment type="caution">
    <text evidence="2">The sequence shown here is derived from an EMBL/GenBank/DDBJ whole genome shotgun (WGS) entry which is preliminary data.</text>
</comment>
<evidence type="ECO:0008006" key="4">
    <source>
        <dbReference type="Google" id="ProtNLM"/>
    </source>
</evidence>
<evidence type="ECO:0000313" key="3">
    <source>
        <dbReference type="Proteomes" id="UP001596107"/>
    </source>
</evidence>
<sequence length="105" mass="11246">MRALVLLVAVIASSAVSAGEIDIDIENFTAAGGVSELVFKVSNNTNDDLRSVFVNCAFMNKDMKAIDIGKVLISTIPANDFVYEKASIQRSDGVAHAQCRVKGIR</sequence>
<proteinExistence type="predicted"/>
<reference evidence="3" key="1">
    <citation type="journal article" date="2019" name="Int. J. Syst. Evol. Microbiol.">
        <title>The Global Catalogue of Microorganisms (GCM) 10K type strain sequencing project: providing services to taxonomists for standard genome sequencing and annotation.</title>
        <authorList>
            <consortium name="The Broad Institute Genomics Platform"/>
            <consortium name="The Broad Institute Genome Sequencing Center for Infectious Disease"/>
            <person name="Wu L."/>
            <person name="Ma J."/>
        </authorList>
    </citation>
    <scope>NUCLEOTIDE SEQUENCE [LARGE SCALE GENOMIC DNA]</scope>
    <source>
        <strain evidence="3">JCM 3366</strain>
    </source>
</reference>
<accession>A0ABW0T522</accession>